<gene>
    <name evidence="4" type="ORF">SAMN05660330_00388</name>
</gene>
<dbReference type="Pfam" id="PF25954">
    <property type="entry name" value="Beta-barrel_RND_2"/>
    <property type="match status" value="1"/>
</dbReference>
<dbReference type="Gene3D" id="2.40.30.170">
    <property type="match status" value="1"/>
</dbReference>
<dbReference type="GO" id="GO:0030313">
    <property type="term" value="C:cell envelope"/>
    <property type="evidence" value="ECO:0007669"/>
    <property type="project" value="UniProtKB-SubCell"/>
</dbReference>
<organism evidence="4 5">
    <name type="scientific">Desulforhopalus singaporensis</name>
    <dbReference type="NCBI Taxonomy" id="91360"/>
    <lineage>
        <taxon>Bacteria</taxon>
        <taxon>Pseudomonadati</taxon>
        <taxon>Thermodesulfobacteriota</taxon>
        <taxon>Desulfobulbia</taxon>
        <taxon>Desulfobulbales</taxon>
        <taxon>Desulfocapsaceae</taxon>
        <taxon>Desulforhopalus</taxon>
    </lineage>
</organism>
<dbReference type="EMBL" id="FNJI01000002">
    <property type="protein sequence ID" value="SDO49197.1"/>
    <property type="molecule type" value="Genomic_DNA"/>
</dbReference>
<evidence type="ECO:0000256" key="1">
    <source>
        <dbReference type="ARBA" id="ARBA00004196"/>
    </source>
</evidence>
<dbReference type="Gene3D" id="2.40.420.20">
    <property type="match status" value="1"/>
</dbReference>
<proteinExistence type="predicted"/>
<dbReference type="AlphaFoldDB" id="A0A1H0JZU1"/>
<dbReference type="Proteomes" id="UP000199073">
    <property type="component" value="Unassembled WGS sequence"/>
</dbReference>
<dbReference type="InterPro" id="IPR058792">
    <property type="entry name" value="Beta-barrel_RND_2"/>
</dbReference>
<evidence type="ECO:0000313" key="4">
    <source>
        <dbReference type="EMBL" id="SDO49197.1"/>
    </source>
</evidence>
<comment type="subcellular location">
    <subcellularLocation>
        <location evidence="1">Cell envelope</location>
    </subcellularLocation>
</comment>
<name>A0A1H0JZU1_9BACT</name>
<protein>
    <submittedName>
        <fullName evidence="4">RND family efflux transporter, MFP subunit</fullName>
    </submittedName>
</protein>
<dbReference type="PANTHER" id="PTHR32347">
    <property type="entry name" value="EFFLUX SYSTEM COMPONENT YKNX-RELATED"/>
    <property type="match status" value="1"/>
</dbReference>
<dbReference type="PANTHER" id="PTHR32347:SF23">
    <property type="entry name" value="BLL5650 PROTEIN"/>
    <property type="match status" value="1"/>
</dbReference>
<evidence type="ECO:0000313" key="5">
    <source>
        <dbReference type="Proteomes" id="UP000199073"/>
    </source>
</evidence>
<feature type="domain" description="CusB-like beta-barrel" evidence="3">
    <location>
        <begin position="339"/>
        <end position="414"/>
    </location>
</feature>
<dbReference type="STRING" id="91360.SAMN05660330_00388"/>
<accession>A0A1H0JZU1</accession>
<dbReference type="OrthoDB" id="9806939at2"/>
<reference evidence="4 5" key="1">
    <citation type="submission" date="2016-10" db="EMBL/GenBank/DDBJ databases">
        <authorList>
            <person name="de Groot N.N."/>
        </authorList>
    </citation>
    <scope>NUCLEOTIDE SEQUENCE [LARGE SCALE GENOMIC DNA]</scope>
    <source>
        <strain evidence="4 5">DSM 12130</strain>
    </source>
</reference>
<evidence type="ECO:0000259" key="3">
    <source>
        <dbReference type="Pfam" id="PF25954"/>
    </source>
</evidence>
<sequence length="479" mass="53299">MKRIMVRPPLILSALLLLVAALGLVYLFLWERDGDGVGGVQHVVKRRSFPLQIVERGVIGPARTTPVTSRIQGNLAKIVWLIKEGSTVSKKDLVARFDPKPFVDIQIKAEQDYRDAEATYLAAQKLLTLQQEEEAGKIEEAVRKVEIAEIEAMNIRKGSGPLKRKMLEQKLGQALRQQQICSKELDDMSALLKKGHVSVSERDKAKDKDATAREQVVVAQTELDNFDTYAWPQMVREAELMVSGAKSNLERTRRTAELHIGNKMAEVEKYRRKMNSSRTALDRAVEDVENCSISAPAAGIILYAEVARETGRRKIQLGDTVWFGQTFLTIPGTFELVADVQVREVDVTRLTTDMPAEIEIDAFPDRIFPGKVARIASLAKVDDDNAHIRRFPARISLEGDSSGVHVGMSATIKIVYDRVEDRVAVPISSIVYRDDKTFVKRLSETVADEVAVQLGRRGGMLVEIVSGLEPGDIILAEGF</sequence>
<evidence type="ECO:0000256" key="2">
    <source>
        <dbReference type="ARBA" id="ARBA00023054"/>
    </source>
</evidence>
<keyword evidence="2" id="KW-0175">Coiled coil</keyword>
<dbReference type="RefSeq" id="WP_092219223.1">
    <property type="nucleotide sequence ID" value="NZ_FNJI01000002.1"/>
</dbReference>
<keyword evidence="5" id="KW-1185">Reference proteome</keyword>
<dbReference type="InterPro" id="IPR050465">
    <property type="entry name" value="UPF0194_transport"/>
</dbReference>